<proteinExistence type="predicted"/>
<dbReference type="KEGG" id="mmas:MYMAC_001223"/>
<dbReference type="OrthoDB" id="5524118at2"/>
<evidence type="ECO:0000313" key="2">
    <source>
        <dbReference type="EMBL" id="ATB45638.1"/>
    </source>
</evidence>
<evidence type="ECO:0000313" key="3">
    <source>
        <dbReference type="Proteomes" id="UP000217343"/>
    </source>
</evidence>
<keyword evidence="1" id="KW-0472">Membrane</keyword>
<sequence length="111" mass="12502">MSSVPPWEGNSYSALALHPPRARQSGEALAVEASRFPWWLNPLAWLAVGLILVYRRAVPAAWKRQCIYTPTCSRYGLRAIQKYGLFRGALRTWGRIRRCNGVLYLGGQDAP</sequence>
<keyword evidence="3" id="KW-1185">Reference proteome</keyword>
<keyword evidence="1" id="KW-0812">Transmembrane</keyword>
<feature type="transmembrane region" description="Helical" evidence="1">
    <location>
        <begin position="36"/>
        <end position="54"/>
    </location>
</feature>
<organism evidence="2 3">
    <name type="scientific">Corallococcus macrosporus DSM 14697</name>
    <dbReference type="NCBI Taxonomy" id="1189310"/>
    <lineage>
        <taxon>Bacteria</taxon>
        <taxon>Pseudomonadati</taxon>
        <taxon>Myxococcota</taxon>
        <taxon>Myxococcia</taxon>
        <taxon>Myxococcales</taxon>
        <taxon>Cystobacterineae</taxon>
        <taxon>Myxococcaceae</taxon>
        <taxon>Corallococcus</taxon>
    </lineage>
</organism>
<dbReference type="AlphaFoldDB" id="A0A250JPP6"/>
<dbReference type="InterPro" id="IPR002696">
    <property type="entry name" value="Membr_insert_effic_factor_YidD"/>
</dbReference>
<dbReference type="Pfam" id="PF01809">
    <property type="entry name" value="YidD"/>
    <property type="match status" value="1"/>
</dbReference>
<evidence type="ECO:0000256" key="1">
    <source>
        <dbReference type="SAM" id="Phobius"/>
    </source>
</evidence>
<gene>
    <name evidence="2" type="ORF">MYMAC_001223</name>
</gene>
<dbReference type="PANTHER" id="PTHR33383">
    <property type="entry name" value="MEMBRANE PROTEIN INSERTION EFFICIENCY FACTOR-RELATED"/>
    <property type="match status" value="1"/>
</dbReference>
<dbReference type="SMART" id="SM01234">
    <property type="entry name" value="Haemolytic"/>
    <property type="match status" value="1"/>
</dbReference>
<keyword evidence="1" id="KW-1133">Transmembrane helix</keyword>
<dbReference type="NCBIfam" id="TIGR00278">
    <property type="entry name" value="membrane protein insertion efficiency factor YidD"/>
    <property type="match status" value="1"/>
</dbReference>
<dbReference type="RefSeq" id="WP_095957399.1">
    <property type="nucleotide sequence ID" value="NZ_CP022203.1"/>
</dbReference>
<dbReference type="PANTHER" id="PTHR33383:SF1">
    <property type="entry name" value="MEMBRANE PROTEIN INSERTION EFFICIENCY FACTOR-RELATED"/>
    <property type="match status" value="1"/>
</dbReference>
<dbReference type="EMBL" id="CP022203">
    <property type="protein sequence ID" value="ATB45638.1"/>
    <property type="molecule type" value="Genomic_DNA"/>
</dbReference>
<name>A0A250JPP6_9BACT</name>
<accession>A0A250JPP6</accession>
<protein>
    <recommendedName>
        <fullName evidence="4">Membrane protein insertion efficiency factor</fullName>
    </recommendedName>
</protein>
<reference evidence="2 3" key="1">
    <citation type="submission" date="2017-06" db="EMBL/GenBank/DDBJ databases">
        <title>Sequencing and comparative analysis of myxobacterial genomes.</title>
        <authorList>
            <person name="Rupp O."/>
            <person name="Goesmann A."/>
            <person name="Sogaard-Andersen L."/>
        </authorList>
    </citation>
    <scope>NUCLEOTIDE SEQUENCE [LARGE SCALE GENOMIC DNA]</scope>
    <source>
        <strain evidence="2 3">DSM 14697</strain>
    </source>
</reference>
<evidence type="ECO:0008006" key="4">
    <source>
        <dbReference type="Google" id="ProtNLM"/>
    </source>
</evidence>
<dbReference type="Proteomes" id="UP000217343">
    <property type="component" value="Chromosome"/>
</dbReference>